<dbReference type="PROSITE" id="PS51462">
    <property type="entry name" value="NUDIX"/>
    <property type="match status" value="1"/>
</dbReference>
<comment type="cofactor">
    <cofactor evidence="1">
        <name>Mn(2+)</name>
        <dbReference type="ChEBI" id="CHEBI:29035"/>
    </cofactor>
</comment>
<dbReference type="PROSITE" id="PS00893">
    <property type="entry name" value="NUDIX_BOX"/>
    <property type="match status" value="1"/>
</dbReference>
<dbReference type="GO" id="GO:0034353">
    <property type="term" value="F:mRNA 5'-diphosphatase activity"/>
    <property type="evidence" value="ECO:0007669"/>
    <property type="project" value="UniProtKB-ARBA"/>
</dbReference>
<keyword evidence="3 4" id="KW-0378">Hydrolase</keyword>
<accession>A0A0A0BI32</accession>
<dbReference type="SUPFAM" id="SSF55811">
    <property type="entry name" value="Nudix"/>
    <property type="match status" value="1"/>
</dbReference>
<comment type="caution">
    <text evidence="6">The sequence shown here is derived from an EMBL/GenBank/DDBJ whole genome shotgun (WGS) entry which is preliminary data.</text>
</comment>
<reference evidence="6 7" key="1">
    <citation type="submission" date="2014-09" db="EMBL/GenBank/DDBJ databases">
        <authorList>
            <person name="Grob C."/>
            <person name="Taubert M."/>
            <person name="Howat A.M."/>
            <person name="Burns O.J."/>
            <person name="Dixon J.L."/>
            <person name="Chen Y."/>
            <person name="Murrell J.C."/>
        </authorList>
    </citation>
    <scope>NUCLEOTIDE SEQUENCE [LARGE SCALE GENOMIC DNA]</scope>
    <source>
        <strain evidence="6">L4</strain>
    </source>
</reference>
<evidence type="ECO:0000313" key="6">
    <source>
        <dbReference type="EMBL" id="KGM07621.1"/>
    </source>
</evidence>
<evidence type="ECO:0000313" key="7">
    <source>
        <dbReference type="Proteomes" id="UP000029999"/>
    </source>
</evidence>
<evidence type="ECO:0000256" key="3">
    <source>
        <dbReference type="ARBA" id="ARBA00022801"/>
    </source>
</evidence>
<dbReference type="FunFam" id="3.90.79.10:FF:000001">
    <property type="entry name" value="RNA pyrophosphohydrolase"/>
    <property type="match status" value="1"/>
</dbReference>
<dbReference type="InterPro" id="IPR020476">
    <property type="entry name" value="Nudix_hydrolase"/>
</dbReference>
<dbReference type="PANTHER" id="PTHR43736:SF1">
    <property type="entry name" value="DIHYDRONEOPTERIN TRIPHOSPHATE DIPHOSPHATASE"/>
    <property type="match status" value="1"/>
</dbReference>
<dbReference type="InterPro" id="IPR015797">
    <property type="entry name" value="NUDIX_hydrolase-like_dom_sf"/>
</dbReference>
<dbReference type="InterPro" id="IPR000086">
    <property type="entry name" value="NUDIX_hydrolase_dom"/>
</dbReference>
<proteinExistence type="inferred from homology"/>
<dbReference type="PRINTS" id="PR00502">
    <property type="entry name" value="NUDIXFAMILY"/>
</dbReference>
<protein>
    <recommendedName>
        <fullName evidence="4">RNA pyrophosphohydrolase</fullName>
        <ecNumber evidence="4">3.6.1.-</ecNumber>
    </recommendedName>
    <alternativeName>
        <fullName evidence="4">(Di)nucleoside polyphosphate hydrolase</fullName>
    </alternativeName>
</protein>
<feature type="domain" description="Nudix hydrolase" evidence="5">
    <location>
        <begin position="56"/>
        <end position="199"/>
    </location>
</feature>
<dbReference type="Pfam" id="PF00293">
    <property type="entry name" value="NUDIX"/>
    <property type="match status" value="1"/>
</dbReference>
<feature type="short sequence motif" description="Nudix box" evidence="4">
    <location>
        <begin position="88"/>
        <end position="109"/>
    </location>
</feature>
<dbReference type="Proteomes" id="UP000029999">
    <property type="component" value="Unassembled WGS sequence"/>
</dbReference>
<dbReference type="HAMAP" id="MF_00298">
    <property type="entry name" value="Nudix_RppH"/>
    <property type="match status" value="1"/>
</dbReference>
<dbReference type="STRING" id="392484.LP43_0037"/>
<sequence>MMPYLPPSKSKLAPIVSQNALHTGSAFNNLTTIEDKHAGGDCAQPARDLVVIDKDGFRPNVGIILCNEENQVLWAQRAQHDSWQFPQGGIKTDETPEQAVYRELMEEVGLKPEHVELLAITRGWLRYRLPKRYLRYGNKPLCIGQKQRWFLMRFTGNAEDVKLDLHDKPEFDDWRWVDYWKPVEEIVFFKRRVYEKALHEFAPLLFPEYRRRPLAKRK</sequence>
<dbReference type="InterPro" id="IPR020084">
    <property type="entry name" value="NUDIX_hydrolase_CS"/>
</dbReference>
<dbReference type="EMBL" id="JRQD01000001">
    <property type="protein sequence ID" value="KGM07621.1"/>
    <property type="molecule type" value="Genomic_DNA"/>
</dbReference>
<name>A0A0A0BI32_9GAMM</name>
<evidence type="ECO:0000256" key="1">
    <source>
        <dbReference type="ARBA" id="ARBA00001936"/>
    </source>
</evidence>
<dbReference type="AlphaFoldDB" id="A0A0A0BI32"/>
<dbReference type="Gene3D" id="3.90.79.10">
    <property type="entry name" value="Nucleoside Triphosphate Pyrophosphohydrolase"/>
    <property type="match status" value="1"/>
</dbReference>
<evidence type="ECO:0000256" key="4">
    <source>
        <dbReference type="HAMAP-Rule" id="MF_00298"/>
    </source>
</evidence>
<dbReference type="InterPro" id="IPR022927">
    <property type="entry name" value="RppH"/>
</dbReference>
<dbReference type="NCBIfam" id="NF001937">
    <property type="entry name" value="PRK00714.1-4"/>
    <property type="match status" value="1"/>
</dbReference>
<gene>
    <name evidence="4" type="primary">rppH</name>
    <name evidence="4" type="synonym">nudH</name>
    <name evidence="6" type="ORF">LP43_0037</name>
</gene>
<evidence type="ECO:0000256" key="2">
    <source>
        <dbReference type="ARBA" id="ARBA00001946"/>
    </source>
</evidence>
<comment type="cofactor">
    <cofactor evidence="4">
        <name>a divalent metal cation</name>
        <dbReference type="ChEBI" id="CHEBI:60240"/>
    </cofactor>
</comment>
<dbReference type="NCBIfam" id="NF001938">
    <property type="entry name" value="PRK00714.1-5"/>
    <property type="match status" value="1"/>
</dbReference>
<organism evidence="6 7">
    <name type="scientific">Methylophaga thiooxydans</name>
    <dbReference type="NCBI Taxonomy" id="392484"/>
    <lineage>
        <taxon>Bacteria</taxon>
        <taxon>Pseudomonadati</taxon>
        <taxon>Pseudomonadota</taxon>
        <taxon>Gammaproteobacteria</taxon>
        <taxon>Thiotrichales</taxon>
        <taxon>Piscirickettsiaceae</taxon>
        <taxon>Methylophaga</taxon>
    </lineage>
</organism>
<comment type="similarity">
    <text evidence="4">Belongs to the Nudix hydrolase family. RppH subfamily.</text>
</comment>
<dbReference type="PANTHER" id="PTHR43736">
    <property type="entry name" value="ADP-RIBOSE PYROPHOSPHATASE"/>
    <property type="match status" value="1"/>
</dbReference>
<dbReference type="EC" id="3.6.1.-" evidence="4"/>
<dbReference type="CDD" id="cd03671">
    <property type="entry name" value="NUDIX_Ap4A_hydrolase_plant_like"/>
    <property type="match status" value="1"/>
</dbReference>
<comment type="function">
    <text evidence="4">Accelerates the degradation of transcripts by removing pyrophosphate from the 5'-end of triphosphorylated RNA, leading to a more labile monophosphorylated state that can stimulate subsequent ribonuclease cleavage.</text>
</comment>
<comment type="cofactor">
    <cofactor evidence="2">
        <name>Mg(2+)</name>
        <dbReference type="ChEBI" id="CHEBI:18420"/>
    </cofactor>
</comment>
<evidence type="ECO:0000259" key="5">
    <source>
        <dbReference type="PROSITE" id="PS51462"/>
    </source>
</evidence>
<dbReference type="NCBIfam" id="NF001934">
    <property type="entry name" value="PRK00714.1-1"/>
    <property type="match status" value="1"/>
</dbReference>